<accession>A0A8H7DS93</accession>
<dbReference type="EMBL" id="JACETU010000005">
    <property type="protein sequence ID" value="KAF7428972.1"/>
    <property type="molecule type" value="Genomic_DNA"/>
</dbReference>
<comment type="caution">
    <text evidence="3">The sequence shown here is derived from an EMBL/GenBank/DDBJ whole genome shotgun (WGS) entry which is preliminary data.</text>
</comment>
<gene>
    <name evidence="3" type="ORF">PC9H_008209</name>
</gene>
<reference evidence="3" key="1">
    <citation type="submission" date="2019-07" db="EMBL/GenBank/DDBJ databases">
        <authorList>
            <person name="Palmer J.M."/>
        </authorList>
    </citation>
    <scope>NUCLEOTIDE SEQUENCE</scope>
    <source>
        <strain evidence="3">PC9</strain>
    </source>
</reference>
<protein>
    <recommendedName>
        <fullName evidence="2">Reverse transcriptase domain-containing protein</fullName>
    </recommendedName>
</protein>
<name>A0A8H7DS93_PLEOS</name>
<dbReference type="InterPro" id="IPR000477">
    <property type="entry name" value="RT_dom"/>
</dbReference>
<dbReference type="OrthoDB" id="74545at2759"/>
<proteinExistence type="predicted"/>
<dbReference type="Proteomes" id="UP000623687">
    <property type="component" value="Unassembled WGS sequence"/>
</dbReference>
<sequence length="904" mass="103258">MSRYSRGRGRGMSINWQANQRKSASSAPGLQNSAALGQTLHFITKIKLQELEKQRLAFEAHAKVLEEANNTTDLTQRVELLLKAVRDWSGSGGFKDPTAKQIVGGKLDLEHLDLWLRQSKKDPCFSPSIIRHWGDTLEAHIRHNLSRFKYAHLFGSLLTEWTGSGDSVTGLLDVEAPEASASSTPTSQEEFVDMGRKEMVEQMEQLQEIIFTPAAIDVPAYHSYLDGLFSTDIGKEVLTSVRDKIKAASVQLQHERITAADMSWTIQSALSSDLMNEAKRATLKEMAASTVVLEELASVLTMRLADLESWTWPADGILVDMRRALNGKYRAFTDPDILDGLFLEYIGVKWQITFKSAFQSVFSSKLWKPSIPFIPRKELEHRRQFINASEEAFRGSLESSRVDNRKNHFFMSQLTNSTVRRHYDDGKGEESGNETLQAIQIKQRLIHVMMTDCLLNTALHKTHTVVRSDFEWFGPSLPHDSILATLEYFGVSKSWLKLFKSFLRGPIRFQQDPSGVVRVRERGTPVNYSISQLLGEVLLFGMDFAVNQRANGLYLYRLHDDLWLWDPDQERCEAAWAEMSKFASITGLKFNEKKTGAARVGGELSAKLPRGDVRWGFLKFDVEQARFTIDQEDVTPHIVELKRQLAATKSVFGWVNVFNRYMAFFRRNFGGRPPACFGQPLIEDIIDTFARIQRELFPDHVGGAIGYLQSLIKTRFGVDNIPEGYFYFPITQGGLELRNPMIEAYALQKSDRATDRANERENSDDNLLPTELFVKQMEEKDKQHYRDHQENWDSGRTTKTFQLGAPDEFMSFDEYVKHRETLLEHWQDLWLEMLRVPDPRDITLPPVLQALQTGSGNDYYTHYVLALYGEELVRMFGSLELVDANLIPVGMVDLFKTSKLKWDQ</sequence>
<evidence type="ECO:0000256" key="1">
    <source>
        <dbReference type="SAM" id="MobiDB-lite"/>
    </source>
</evidence>
<dbReference type="VEuPathDB" id="FungiDB:PC9H_008209"/>
<dbReference type="PANTHER" id="PTHR37015">
    <property type="entry name" value="REVERSE TRANSCRIPTASE DOMAIN-CONTAINING PROTEIN"/>
    <property type="match status" value="1"/>
</dbReference>
<dbReference type="PANTHER" id="PTHR37015:SF2">
    <property type="entry name" value="REVERSE TRANSCRIPTASE DOMAIN-CONTAINING PROTEIN"/>
    <property type="match status" value="1"/>
</dbReference>
<dbReference type="PROSITE" id="PS50878">
    <property type="entry name" value="RT_POL"/>
    <property type="match status" value="1"/>
</dbReference>
<evidence type="ECO:0000313" key="4">
    <source>
        <dbReference type="Proteomes" id="UP000623687"/>
    </source>
</evidence>
<feature type="region of interest" description="Disordered" evidence="1">
    <location>
        <begin position="1"/>
        <end position="30"/>
    </location>
</feature>
<feature type="compositionally biased region" description="Polar residues" evidence="1">
    <location>
        <begin position="14"/>
        <end position="30"/>
    </location>
</feature>
<organism evidence="3 4">
    <name type="scientific">Pleurotus ostreatus</name>
    <name type="common">Oyster mushroom</name>
    <name type="synonym">White-rot fungus</name>
    <dbReference type="NCBI Taxonomy" id="5322"/>
    <lineage>
        <taxon>Eukaryota</taxon>
        <taxon>Fungi</taxon>
        <taxon>Dikarya</taxon>
        <taxon>Basidiomycota</taxon>
        <taxon>Agaricomycotina</taxon>
        <taxon>Agaricomycetes</taxon>
        <taxon>Agaricomycetidae</taxon>
        <taxon>Agaricales</taxon>
        <taxon>Pleurotineae</taxon>
        <taxon>Pleurotaceae</taxon>
        <taxon>Pleurotus</taxon>
    </lineage>
</organism>
<dbReference type="GeneID" id="59378027"/>
<dbReference type="RefSeq" id="XP_036631344.1">
    <property type="nucleotide sequence ID" value="XM_036777724.1"/>
</dbReference>
<evidence type="ECO:0000313" key="3">
    <source>
        <dbReference type="EMBL" id="KAF7428972.1"/>
    </source>
</evidence>
<feature type="domain" description="Reverse transcriptase" evidence="2">
    <location>
        <begin position="355"/>
        <end position="622"/>
    </location>
</feature>
<dbReference type="AlphaFoldDB" id="A0A8H7DS93"/>
<evidence type="ECO:0000259" key="2">
    <source>
        <dbReference type="PROSITE" id="PS50878"/>
    </source>
</evidence>
<keyword evidence="4" id="KW-1185">Reference proteome</keyword>